<evidence type="ECO:0000313" key="2">
    <source>
        <dbReference type="Proteomes" id="UP000887013"/>
    </source>
</evidence>
<keyword evidence="2" id="KW-1185">Reference proteome</keyword>
<evidence type="ECO:0000313" key="1">
    <source>
        <dbReference type="EMBL" id="GFT44201.1"/>
    </source>
</evidence>
<gene>
    <name evidence="1" type="ORF">NPIL_54771</name>
</gene>
<comment type="caution">
    <text evidence="1">The sequence shown here is derived from an EMBL/GenBank/DDBJ whole genome shotgun (WGS) entry which is preliminary data.</text>
</comment>
<dbReference type="OrthoDB" id="6538027at2759"/>
<name>A0A8X6TT83_NEPPI</name>
<reference evidence="1" key="1">
    <citation type="submission" date="2020-08" db="EMBL/GenBank/DDBJ databases">
        <title>Multicomponent nature underlies the extraordinary mechanical properties of spider dragline silk.</title>
        <authorList>
            <person name="Kono N."/>
            <person name="Nakamura H."/>
            <person name="Mori M."/>
            <person name="Yoshida Y."/>
            <person name="Ohtoshi R."/>
            <person name="Malay A.D."/>
            <person name="Moran D.A.P."/>
            <person name="Tomita M."/>
            <person name="Numata K."/>
            <person name="Arakawa K."/>
        </authorList>
    </citation>
    <scope>NUCLEOTIDE SEQUENCE</scope>
</reference>
<dbReference type="Proteomes" id="UP000887013">
    <property type="component" value="Unassembled WGS sequence"/>
</dbReference>
<protein>
    <submittedName>
        <fullName evidence="1">Uncharacterized protein</fullName>
    </submittedName>
</protein>
<organism evidence="1 2">
    <name type="scientific">Nephila pilipes</name>
    <name type="common">Giant wood spider</name>
    <name type="synonym">Nephila maculata</name>
    <dbReference type="NCBI Taxonomy" id="299642"/>
    <lineage>
        <taxon>Eukaryota</taxon>
        <taxon>Metazoa</taxon>
        <taxon>Ecdysozoa</taxon>
        <taxon>Arthropoda</taxon>
        <taxon>Chelicerata</taxon>
        <taxon>Arachnida</taxon>
        <taxon>Araneae</taxon>
        <taxon>Araneomorphae</taxon>
        <taxon>Entelegynae</taxon>
        <taxon>Araneoidea</taxon>
        <taxon>Nephilidae</taxon>
        <taxon>Nephila</taxon>
    </lineage>
</organism>
<sequence length="140" mass="16059">MAKRKETRIRKFKTKLRDKPECFSCKNYDQFVKYCPFSCTLCGKSEHCKKQYTGHKNPRMITISVRDQDSSTSNTYKKLAIINCHRVTALLDTESSSCLLKESVARNLGLNILSCEKYLYSFGNQLNQVTQSLGVITIDI</sequence>
<dbReference type="AlphaFoldDB" id="A0A8X6TT83"/>
<accession>A0A8X6TT83</accession>
<proteinExistence type="predicted"/>
<dbReference type="EMBL" id="BMAW01064240">
    <property type="protein sequence ID" value="GFT44201.1"/>
    <property type="molecule type" value="Genomic_DNA"/>
</dbReference>